<dbReference type="Gene3D" id="3.40.50.150">
    <property type="entry name" value="Vaccinia Virus protein VP39"/>
    <property type="match status" value="1"/>
</dbReference>
<evidence type="ECO:0000256" key="4">
    <source>
        <dbReference type="ARBA" id="ARBA00022840"/>
    </source>
</evidence>
<dbReference type="InterPro" id="IPR014001">
    <property type="entry name" value="Helicase_ATP-bd"/>
</dbReference>
<evidence type="ECO:0000256" key="3">
    <source>
        <dbReference type="ARBA" id="ARBA00022801"/>
    </source>
</evidence>
<protein>
    <submittedName>
        <fullName evidence="7">Helicase</fullName>
    </submittedName>
</protein>
<evidence type="ECO:0000313" key="7">
    <source>
        <dbReference type="EMBL" id="BAX25548.1"/>
    </source>
</evidence>
<keyword evidence="3" id="KW-0378">Hydrolase</keyword>
<dbReference type="GO" id="GO:0003677">
    <property type="term" value="F:DNA binding"/>
    <property type="evidence" value="ECO:0007669"/>
    <property type="project" value="InterPro"/>
</dbReference>
<dbReference type="GO" id="GO:0009307">
    <property type="term" value="P:DNA restriction-modification system"/>
    <property type="evidence" value="ECO:0007669"/>
    <property type="project" value="UniProtKB-KW"/>
</dbReference>
<dbReference type="EMBL" id="LC168164">
    <property type="protein sequence ID" value="BAX25548.1"/>
    <property type="molecule type" value="Genomic_DNA"/>
</dbReference>
<dbReference type="GO" id="GO:0031297">
    <property type="term" value="P:replication fork processing"/>
    <property type="evidence" value="ECO:0007669"/>
    <property type="project" value="TreeGrafter"/>
</dbReference>
<evidence type="ECO:0000313" key="8">
    <source>
        <dbReference type="Proteomes" id="UP000224877"/>
    </source>
</evidence>
<reference evidence="7 8" key="1">
    <citation type="submission" date="2016-07" db="EMBL/GenBank/DDBJ databases">
        <title>Characterization of three bacteriophages infecting bacteria isolated from shrimp culture pond water.</title>
        <authorList>
            <person name="Khoa H.V."/>
        </authorList>
    </citation>
    <scope>NUCLEOTIDE SEQUENCE [LARGE SCALE GENOMIC DNA]</scope>
</reference>
<dbReference type="InterPro" id="IPR001650">
    <property type="entry name" value="Helicase_C-like"/>
</dbReference>
<dbReference type="InterPro" id="IPR027417">
    <property type="entry name" value="P-loop_NTPase"/>
</dbReference>
<keyword evidence="4" id="KW-0067">ATP-binding</keyword>
<dbReference type="PRINTS" id="PR00507">
    <property type="entry name" value="N12N6MTFRASE"/>
</dbReference>
<dbReference type="Proteomes" id="UP000224877">
    <property type="component" value="Segment"/>
</dbReference>
<keyword evidence="8" id="KW-1185">Reference proteome</keyword>
<evidence type="ECO:0000259" key="6">
    <source>
        <dbReference type="PROSITE" id="PS51194"/>
    </source>
</evidence>
<feature type="domain" description="Helicase ATP-binding" evidence="5">
    <location>
        <begin position="482"/>
        <end position="644"/>
    </location>
</feature>
<dbReference type="PROSITE" id="PS51194">
    <property type="entry name" value="HELICASE_CTER"/>
    <property type="match status" value="1"/>
</dbReference>
<organism evidence="7 8">
    <name type="scientific">Tenacibaculum phage pT24</name>
    <dbReference type="NCBI Taxonomy" id="1880590"/>
    <lineage>
        <taxon>Viruses</taxon>
        <taxon>Duplodnaviria</taxon>
        <taxon>Heunggongvirae</taxon>
        <taxon>Uroviricota</taxon>
        <taxon>Caudoviricetes</taxon>
        <taxon>Kungbxnavirus</taxon>
        <taxon>Kungbxnavirus pT24</taxon>
    </lineage>
</organism>
<dbReference type="Pfam" id="PF02384">
    <property type="entry name" value="N6_Mtase"/>
    <property type="match status" value="1"/>
</dbReference>
<dbReference type="GO" id="GO:0032259">
    <property type="term" value="P:methylation"/>
    <property type="evidence" value="ECO:0007669"/>
    <property type="project" value="InterPro"/>
</dbReference>
<dbReference type="GO" id="GO:0005524">
    <property type="term" value="F:ATP binding"/>
    <property type="evidence" value="ECO:0007669"/>
    <property type="project" value="UniProtKB-KW"/>
</dbReference>
<dbReference type="PROSITE" id="PS51192">
    <property type="entry name" value="HELICASE_ATP_BIND_1"/>
    <property type="match status" value="1"/>
</dbReference>
<dbReference type="InterPro" id="IPR002052">
    <property type="entry name" value="DNA_methylase_N6_adenine_CS"/>
</dbReference>
<accession>A0A1W7GKP2</accession>
<evidence type="ECO:0000259" key="5">
    <source>
        <dbReference type="PROSITE" id="PS51192"/>
    </source>
</evidence>
<dbReference type="GO" id="GO:0016787">
    <property type="term" value="F:hydrolase activity"/>
    <property type="evidence" value="ECO:0007669"/>
    <property type="project" value="UniProtKB-KW"/>
</dbReference>
<proteinExistence type="predicted"/>
<dbReference type="SMART" id="SM00490">
    <property type="entry name" value="HELICc"/>
    <property type="match status" value="1"/>
</dbReference>
<keyword evidence="1" id="KW-0547">Nucleotide-binding</keyword>
<keyword evidence="7" id="KW-0347">Helicase</keyword>
<dbReference type="GO" id="GO:0006281">
    <property type="term" value="P:DNA repair"/>
    <property type="evidence" value="ECO:0007669"/>
    <property type="project" value="TreeGrafter"/>
</dbReference>
<evidence type="ECO:0000256" key="1">
    <source>
        <dbReference type="ARBA" id="ARBA00022741"/>
    </source>
</evidence>
<name>A0A1W7GKP2_9CAUD</name>
<dbReference type="SUPFAM" id="SSF52540">
    <property type="entry name" value="P-loop containing nucleoside triphosphate hydrolases"/>
    <property type="match status" value="2"/>
</dbReference>
<dbReference type="PANTHER" id="PTHR45766:SF6">
    <property type="entry name" value="SWI_SNF-RELATED MATRIX-ASSOCIATED ACTIN-DEPENDENT REGULATOR OF CHROMATIN SUBFAMILY A-LIKE PROTEIN 1"/>
    <property type="match status" value="1"/>
</dbReference>
<dbReference type="PROSITE" id="PS00092">
    <property type="entry name" value="N6_MTASE"/>
    <property type="match status" value="1"/>
</dbReference>
<dbReference type="InterPro" id="IPR003356">
    <property type="entry name" value="DNA_methylase_A-5"/>
</dbReference>
<keyword evidence="2" id="KW-0680">Restriction system</keyword>
<dbReference type="GO" id="GO:0004386">
    <property type="term" value="F:helicase activity"/>
    <property type="evidence" value="ECO:0007669"/>
    <property type="project" value="UniProtKB-KW"/>
</dbReference>
<dbReference type="Pfam" id="PF00271">
    <property type="entry name" value="Helicase_C"/>
    <property type="match status" value="1"/>
</dbReference>
<dbReference type="PANTHER" id="PTHR45766">
    <property type="entry name" value="DNA ANNEALING HELICASE AND ENDONUCLEASE ZRANB3 FAMILY MEMBER"/>
    <property type="match status" value="1"/>
</dbReference>
<evidence type="ECO:0000256" key="2">
    <source>
        <dbReference type="ARBA" id="ARBA00022747"/>
    </source>
</evidence>
<feature type="domain" description="Helicase C-terminal" evidence="6">
    <location>
        <begin position="808"/>
        <end position="964"/>
    </location>
</feature>
<dbReference type="InterPro" id="IPR029063">
    <property type="entry name" value="SAM-dependent_MTases_sf"/>
</dbReference>
<dbReference type="Gene3D" id="3.40.50.300">
    <property type="entry name" value="P-loop containing nucleotide triphosphate hydrolases"/>
    <property type="match status" value="2"/>
</dbReference>
<dbReference type="InterPro" id="IPR011545">
    <property type="entry name" value="DEAD/DEAH_box_helicase_dom"/>
</dbReference>
<dbReference type="GO" id="GO:0008170">
    <property type="term" value="F:N-methyltransferase activity"/>
    <property type="evidence" value="ECO:0007669"/>
    <property type="project" value="InterPro"/>
</dbReference>
<dbReference type="Pfam" id="PF00270">
    <property type="entry name" value="DEAD"/>
    <property type="match status" value="1"/>
</dbReference>
<dbReference type="CDD" id="cd02440">
    <property type="entry name" value="AdoMet_MTases"/>
    <property type="match status" value="1"/>
</dbReference>
<gene>
    <name evidence="7" type="ORF">BPT24_034</name>
</gene>
<dbReference type="SUPFAM" id="SSF53335">
    <property type="entry name" value="S-adenosyl-L-methionine-dependent methyltransferases"/>
    <property type="match status" value="1"/>
</dbReference>
<sequence>MKYHYKNQAIPQEARKDINNKILHLIETGDLQGLSHEDIYNAYTGDGGLHGLNFKDFSSFHSYTEAKKDLEAGQFFTPHSTSIDVVDILNIDKNDLVADLTCGSGSFFNFLPNLHNAYGCDIDSKATRVARFLYPEASIKNCDIRAYEPKLKFDTLVLNPPFNLDFGGMSSQMYVCQKSAELMKPLAIMALIVPKSFLNDEMMNKQDIERMNEFFNFIGQYPLSNNEFKQMGVDNFATKVMFFQRKSEHVSDVSFVNEFTTKDDIKNKIEVLRKIKSSLRAKTMTEIKSDDSEFEYKVRKYLYEFRTHKNLQYYYAKAQALIEKFNTQKRPDGMEWEEWDKIKLTKNKVLATFKRVMSNSAKVQKDVIRVIKKGHSFEIKAYSNKSKQLLSKKVNDSTIVSIYQLVTMSGEYEKYLNVCKSLNLDTTELKKVVNRKIKDYLLHNCKLTDLQIDKKVNSYVNRFSFISKGQRHKLNEIQKEDVKKVLTRKHTLLSWVMGGGKSVALLCASKYLTKNNLTKNVFITAPAIALDLTLKNTLKTNGVNYIEILKADDLNKIKEGQVVLITLGRLRNLKDEVKEFVKSRSNKVSLIFDESDEVKNRLSKRSRAVLNAFRRCHRTILMTGTPTRNNLNEIYPNIELMYNNSYNMMCNVQLIYKQDKKTKEIKSHINKKRFQPFDAYYGFGTFKSCFAPSKASVFGIQKELQDLYNLSDLTDIINSSIITRTMEELMGDKKEMISHFVQPNYAEKVLQQDILERFHEMCYNYFQSTGNSRKESYLRIIRMINLLIKSTTSPHLMKEWIGEGLPTKYAKVIKMIEERPNEQILVGCVGIESTESYFNHIKKTFPNREVIYVDGTISFKKRGQIIEHFNNTDNAIIVANQASLKSSVNIPECNTVIIPSLPWNNSSLAQFYCRTIRFDSKNKTQVHLICYSESIDLNILNLILNKEKVNNFVKTTEVSTEEDVNEEFGVDGDILGSLIQKHYDEEGGMRLSWGEKSKRVE</sequence>
<dbReference type="SMART" id="SM00487">
    <property type="entry name" value="DEXDc"/>
    <property type="match status" value="1"/>
</dbReference>